<feature type="transmembrane region" description="Helical" evidence="9">
    <location>
        <begin position="216"/>
        <end position="237"/>
    </location>
</feature>
<dbReference type="AlphaFoldDB" id="A0A1E8B0D0"/>
<dbReference type="EMBL" id="LXLT01000067">
    <property type="protein sequence ID" value="OFD71930.1"/>
    <property type="molecule type" value="Genomic_DNA"/>
</dbReference>
<keyword evidence="7 8" id="KW-0472">Membrane</keyword>
<feature type="transmembrane region" description="Helical" evidence="9">
    <location>
        <begin position="380"/>
        <end position="408"/>
    </location>
</feature>
<evidence type="ECO:0000256" key="5">
    <source>
        <dbReference type="ARBA" id="ARBA00022692"/>
    </source>
</evidence>
<feature type="transmembrane region" description="Helical" evidence="9">
    <location>
        <begin position="284"/>
        <end position="305"/>
    </location>
</feature>
<dbReference type="GO" id="GO:0009401">
    <property type="term" value="P:phosphoenolpyruvate-dependent sugar phosphotransferase system"/>
    <property type="evidence" value="ECO:0007669"/>
    <property type="project" value="InterPro"/>
</dbReference>
<gene>
    <name evidence="11" type="ORF">BWGOE8_52020</name>
</gene>
<keyword evidence="6 9" id="KW-1133">Transmembrane helix</keyword>
<feature type="domain" description="PTS EIIC type-3" evidence="10">
    <location>
        <begin position="8"/>
        <end position="410"/>
    </location>
</feature>
<evidence type="ECO:0000256" key="7">
    <source>
        <dbReference type="ARBA" id="ARBA00023136"/>
    </source>
</evidence>
<proteinExistence type="predicted"/>
<dbReference type="PANTHER" id="PTHR33989:SF11">
    <property type="entry name" value="LICHENAN PERMEASE IIC COMPONENT"/>
    <property type="match status" value="1"/>
</dbReference>
<dbReference type="PATRIC" id="fig|86662.25.peg.5333"/>
<comment type="subcellular location">
    <subcellularLocation>
        <location evidence="1">Cell membrane</location>
        <topology evidence="1">Multi-pass membrane protein</topology>
    </subcellularLocation>
</comment>
<feature type="transmembrane region" description="Helical" evidence="9">
    <location>
        <begin position="74"/>
        <end position="93"/>
    </location>
</feature>
<dbReference type="Pfam" id="PF02378">
    <property type="entry name" value="PTS_EIIC"/>
    <property type="match status" value="1"/>
</dbReference>
<keyword evidence="4 8" id="KW-0762">Sugar transport</keyword>
<name>A0A1E8B0D0_BACMY</name>
<keyword evidence="2 8" id="KW-0813">Transport</keyword>
<evidence type="ECO:0000256" key="4">
    <source>
        <dbReference type="ARBA" id="ARBA00022597"/>
    </source>
</evidence>
<feature type="transmembrane region" description="Helical" evidence="9">
    <location>
        <begin position="31"/>
        <end position="53"/>
    </location>
</feature>
<protein>
    <recommendedName>
        <fullName evidence="8">Permease IIC component</fullName>
    </recommendedName>
</protein>
<organism evidence="11 12">
    <name type="scientific">Bacillus mycoides</name>
    <dbReference type="NCBI Taxonomy" id="1405"/>
    <lineage>
        <taxon>Bacteria</taxon>
        <taxon>Bacillati</taxon>
        <taxon>Bacillota</taxon>
        <taxon>Bacilli</taxon>
        <taxon>Bacillales</taxon>
        <taxon>Bacillaceae</taxon>
        <taxon>Bacillus</taxon>
        <taxon>Bacillus cereus group</taxon>
    </lineage>
</organism>
<dbReference type="NCBIfam" id="TIGR00410">
    <property type="entry name" value="lacE"/>
    <property type="match status" value="1"/>
</dbReference>
<evidence type="ECO:0000259" key="10">
    <source>
        <dbReference type="PROSITE" id="PS51105"/>
    </source>
</evidence>
<comment type="function">
    <text evidence="8">The phosphoenolpyruvate-dependent sugar phosphotransferase system (PTS), a major carbohydrate active -transport system, catalyzes the phosphorylation of incoming sugar substrates concomitant with their translocation across the cell membrane.</text>
</comment>
<dbReference type="InterPro" id="IPR004501">
    <property type="entry name" value="PTS_EIIC_3"/>
</dbReference>
<dbReference type="PROSITE" id="PS51105">
    <property type="entry name" value="PTS_EIIC_TYPE_3"/>
    <property type="match status" value="1"/>
</dbReference>
<evidence type="ECO:0000256" key="2">
    <source>
        <dbReference type="ARBA" id="ARBA00022448"/>
    </source>
</evidence>
<dbReference type="GO" id="GO:0008982">
    <property type="term" value="F:protein-N(PI)-phosphohistidine-sugar phosphotransferase activity"/>
    <property type="evidence" value="ECO:0007669"/>
    <property type="project" value="UniProtKB-UniRule"/>
</dbReference>
<feature type="transmembrane region" description="Helical" evidence="9">
    <location>
        <begin position="129"/>
        <end position="155"/>
    </location>
</feature>
<keyword evidence="5 9" id="KW-0812">Transmembrane</keyword>
<evidence type="ECO:0000256" key="9">
    <source>
        <dbReference type="SAM" id="Phobius"/>
    </source>
</evidence>
<dbReference type="RefSeq" id="WP_070145495.1">
    <property type="nucleotide sequence ID" value="NZ_LXLT01000067.1"/>
</dbReference>
<evidence type="ECO:0000256" key="6">
    <source>
        <dbReference type="ARBA" id="ARBA00022989"/>
    </source>
</evidence>
<feature type="transmembrane region" description="Helical" evidence="9">
    <location>
        <begin position="99"/>
        <end position="117"/>
    </location>
</feature>
<dbReference type="GO" id="GO:0005886">
    <property type="term" value="C:plasma membrane"/>
    <property type="evidence" value="ECO:0007669"/>
    <property type="project" value="UniProtKB-SubCell"/>
</dbReference>
<evidence type="ECO:0000313" key="12">
    <source>
        <dbReference type="Proteomes" id="UP000175706"/>
    </source>
</evidence>
<dbReference type="GO" id="GO:1901264">
    <property type="term" value="P:carbohydrate derivative transport"/>
    <property type="evidence" value="ECO:0007669"/>
    <property type="project" value="TreeGrafter"/>
</dbReference>
<feature type="transmembrane region" description="Helical" evidence="9">
    <location>
        <begin position="175"/>
        <end position="195"/>
    </location>
</feature>
<dbReference type="PIRSF" id="PIRSF006351">
    <property type="entry name" value="PTS_EIIC-Cellobiose"/>
    <property type="match status" value="1"/>
</dbReference>
<accession>A0A1E8B0D0</accession>
<comment type="caution">
    <text evidence="11">The sequence shown here is derived from an EMBL/GenBank/DDBJ whole genome shotgun (WGS) entry which is preliminary data.</text>
</comment>
<dbReference type="Proteomes" id="UP000175706">
    <property type="component" value="Unassembled WGS sequence"/>
</dbReference>
<evidence type="ECO:0000256" key="8">
    <source>
        <dbReference type="PIRNR" id="PIRNR006351"/>
    </source>
</evidence>
<feature type="transmembrane region" description="Helical" evidence="9">
    <location>
        <begin position="340"/>
        <end position="360"/>
    </location>
</feature>
<dbReference type="InterPro" id="IPR051088">
    <property type="entry name" value="PTS_Sugar-EIIC/EIIB"/>
</dbReference>
<dbReference type="NCBIfam" id="TIGR00359">
    <property type="entry name" value="cello_pts_IIC"/>
    <property type="match status" value="1"/>
</dbReference>
<sequence length="435" mass="46244">MQKFIAFMEKYLVPVAGRIGSQRHLVAIRDGFIAVMPLILVGSFAVLINNLPVDAFQKLMKGAFGDVWKDVGGGMWTGSFAILALIAAVGISYNLAKSYGVDALSAAIITFGALIIISPTTPKEGGIDLAWTGSQGLFVSIIVALLVTEVFRFFVQKDITIKMPDGVPPAVMKSFAALVPAFVILIVTAGIQLAVKLAGTSIHKFVFETIQVPLQGLAGTLPSAIIIALLIHVLWFFGLHGPNIIGGIIDPIYLPALEKNIKLFNDGMSAYDVPHIFTKPFFDVYVYIGGSGATLAFLVAVMLVAKSAQLRGVGRVSIGPGFFNINEPVIFGTPIVLNPALIIPFVLTPVVLVITSYTAISLGWVPKTVALVPWTMPPIFSGYLVAGGSIAGAALQLVNFAIAVVIYYPFVLMCDRTYVQASKDAAKASDNSVSL</sequence>
<dbReference type="InterPro" id="IPR003352">
    <property type="entry name" value="PTS_EIIC"/>
</dbReference>
<keyword evidence="3 8" id="KW-1003">Cell membrane</keyword>
<evidence type="ECO:0000313" key="11">
    <source>
        <dbReference type="EMBL" id="OFD71930.1"/>
    </source>
</evidence>
<evidence type="ECO:0000256" key="3">
    <source>
        <dbReference type="ARBA" id="ARBA00022475"/>
    </source>
</evidence>
<dbReference type="PANTHER" id="PTHR33989">
    <property type="match status" value="1"/>
</dbReference>
<dbReference type="InterPro" id="IPR004796">
    <property type="entry name" value="PTS_IIC_cello"/>
</dbReference>
<reference evidence="11 12" key="1">
    <citation type="submission" date="2016-05" db="EMBL/GenBank/DDBJ databases">
        <title>Bacillus thuringiensis and Bacillus weihenstephanensis as novel biocontrol agents of wilt causing Verticillium species.</title>
        <authorList>
            <person name="Hollensteiner J."/>
            <person name="Wemheuer F."/>
            <person name="Harting R."/>
            <person name="Kolarzyk A."/>
            <person name="Diaz-Valerio S."/>
            <person name="Poehlein A."/>
            <person name="Brzuszkiewicz E."/>
            <person name="Nesemann K."/>
            <person name="Braus-Stromeyer S."/>
            <person name="Braus G."/>
            <person name="Daniel R."/>
            <person name="Liesegang H."/>
        </authorList>
    </citation>
    <scope>NUCLEOTIDE SEQUENCE [LARGE SCALE GENOMIC DNA]</scope>
    <source>
        <strain evidence="11 12">GOE8</strain>
    </source>
</reference>
<evidence type="ECO:0000256" key="1">
    <source>
        <dbReference type="ARBA" id="ARBA00004651"/>
    </source>
</evidence>